<dbReference type="Proteomes" id="UP000316759">
    <property type="component" value="Unassembled WGS sequence"/>
</dbReference>
<sequence>MTSLLLILTWMLLPGRKVHKEFLLLLSLLLAQMLVLAVPERM</sequence>
<name>A0A504YB71_FASGI</name>
<evidence type="ECO:0000313" key="2">
    <source>
        <dbReference type="Proteomes" id="UP000316759"/>
    </source>
</evidence>
<dbReference type="AlphaFoldDB" id="A0A504YB71"/>
<organism evidence="1 2">
    <name type="scientific">Fasciola gigantica</name>
    <name type="common">Giant liver fluke</name>
    <dbReference type="NCBI Taxonomy" id="46835"/>
    <lineage>
        <taxon>Eukaryota</taxon>
        <taxon>Metazoa</taxon>
        <taxon>Spiralia</taxon>
        <taxon>Lophotrochozoa</taxon>
        <taxon>Platyhelminthes</taxon>
        <taxon>Trematoda</taxon>
        <taxon>Digenea</taxon>
        <taxon>Plagiorchiida</taxon>
        <taxon>Echinostomata</taxon>
        <taxon>Echinostomatoidea</taxon>
        <taxon>Fasciolidae</taxon>
        <taxon>Fasciola</taxon>
    </lineage>
</organism>
<proteinExistence type="predicted"/>
<accession>A0A504YB71</accession>
<reference evidence="1 2" key="1">
    <citation type="submission" date="2019-04" db="EMBL/GenBank/DDBJ databases">
        <title>Annotation for the trematode Fasciola gigantica.</title>
        <authorList>
            <person name="Choi Y.-J."/>
        </authorList>
    </citation>
    <scope>NUCLEOTIDE SEQUENCE [LARGE SCALE GENOMIC DNA]</scope>
    <source>
        <strain evidence="1">Uganda_cow_1</strain>
    </source>
</reference>
<keyword evidence="2" id="KW-1185">Reference proteome</keyword>
<evidence type="ECO:0000313" key="1">
    <source>
        <dbReference type="EMBL" id="TPP57796.1"/>
    </source>
</evidence>
<comment type="caution">
    <text evidence="1">The sequence shown here is derived from an EMBL/GenBank/DDBJ whole genome shotgun (WGS) entry which is preliminary data.</text>
</comment>
<dbReference type="EMBL" id="SUNJ01012740">
    <property type="protein sequence ID" value="TPP57796.1"/>
    <property type="molecule type" value="Genomic_DNA"/>
</dbReference>
<protein>
    <submittedName>
        <fullName evidence="1">Uncharacterized protein</fullName>
    </submittedName>
</protein>
<gene>
    <name evidence="1" type="ORF">FGIG_11469</name>
</gene>